<keyword evidence="5" id="KW-1185">Reference proteome</keyword>
<evidence type="ECO:0000313" key="5">
    <source>
        <dbReference type="Proteomes" id="UP001213623"/>
    </source>
</evidence>
<keyword evidence="2" id="KW-1133">Transmembrane helix</keyword>
<keyword evidence="2" id="KW-0472">Membrane</keyword>
<feature type="region of interest" description="Disordered" evidence="1">
    <location>
        <begin position="134"/>
        <end position="300"/>
    </location>
</feature>
<organism evidence="4 5">
    <name type="scientific">Malassezia nana</name>
    <dbReference type="NCBI Taxonomy" id="180528"/>
    <lineage>
        <taxon>Eukaryota</taxon>
        <taxon>Fungi</taxon>
        <taxon>Dikarya</taxon>
        <taxon>Basidiomycota</taxon>
        <taxon>Ustilaginomycotina</taxon>
        <taxon>Malasseziomycetes</taxon>
        <taxon>Malasseziales</taxon>
        <taxon>Malasseziaceae</taxon>
        <taxon>Malassezia</taxon>
    </lineage>
</organism>
<reference evidence="4" key="1">
    <citation type="submission" date="2023-03" db="EMBL/GenBank/DDBJ databases">
        <title>Mating type loci evolution in Malassezia.</title>
        <authorList>
            <person name="Coelho M.A."/>
        </authorList>
    </citation>
    <scope>NUCLEOTIDE SEQUENCE</scope>
    <source>
        <strain evidence="4">CBS 9557</strain>
    </source>
</reference>
<feature type="compositionally biased region" description="Acidic residues" evidence="1">
    <location>
        <begin position="225"/>
        <end position="237"/>
    </location>
</feature>
<proteinExistence type="predicted"/>
<feature type="compositionally biased region" description="Basic and acidic residues" evidence="1">
    <location>
        <begin position="196"/>
        <end position="205"/>
    </location>
</feature>
<dbReference type="EMBL" id="CP119892">
    <property type="protein sequence ID" value="WFD25170.1"/>
    <property type="molecule type" value="Genomic_DNA"/>
</dbReference>
<evidence type="ECO:0000256" key="2">
    <source>
        <dbReference type="SAM" id="Phobius"/>
    </source>
</evidence>
<feature type="compositionally biased region" description="Pro residues" evidence="1">
    <location>
        <begin position="179"/>
        <end position="193"/>
    </location>
</feature>
<accession>A0AAF0EGD2</accession>
<dbReference type="AlphaFoldDB" id="A0AAF0EGD2"/>
<feature type="compositionally biased region" description="Basic and acidic residues" evidence="1">
    <location>
        <begin position="136"/>
        <end position="152"/>
    </location>
</feature>
<feature type="signal peptide" evidence="3">
    <location>
        <begin position="1"/>
        <end position="23"/>
    </location>
</feature>
<keyword evidence="3" id="KW-0732">Signal</keyword>
<keyword evidence="2" id="KW-0812">Transmembrane</keyword>
<feature type="compositionally biased region" description="Polar residues" evidence="1">
    <location>
        <begin position="239"/>
        <end position="265"/>
    </location>
</feature>
<feature type="transmembrane region" description="Helical" evidence="2">
    <location>
        <begin position="79"/>
        <end position="100"/>
    </location>
</feature>
<evidence type="ECO:0000256" key="1">
    <source>
        <dbReference type="SAM" id="MobiDB-lite"/>
    </source>
</evidence>
<feature type="chain" id="PRO_5042089129" evidence="3">
    <location>
        <begin position="24"/>
        <end position="325"/>
    </location>
</feature>
<protein>
    <submittedName>
        <fullName evidence="4">Uncharacterized protein</fullName>
    </submittedName>
</protein>
<dbReference type="Proteomes" id="UP001213623">
    <property type="component" value="Chromosome 1"/>
</dbReference>
<name>A0AAF0EGD2_9BASI</name>
<evidence type="ECO:0000313" key="4">
    <source>
        <dbReference type="EMBL" id="WFD25170.1"/>
    </source>
</evidence>
<sequence length="325" mass="34673">MPFSGAWWKALVAAEAITSMAFASPLVGKLVPKEGYEIANPMGFKGGEVVPNTGQSDKGYYYFQAFPGSRVPTASVTCIAIPAAFLIIFIATVFVMRAWLHIFSRFSPSLSEDREKALENVRLVGVRFDSESQGADGEKVWSDHSAEKHSDAPSDEVLTTEMGGAHGVTDPAATLVSPAPAPAPPAAPIPVSPARPSEKKLKDMNEISGPVVPVLRSDDPNALSDNEDDSFEEDDDNCTSRYPSNVPSEFNYASQRASAAPSTINFPPPQEENVLDLPKESSEAPTSELAPPIEGSTALPASVSNASTLFVQEATEDKDQNSLFP</sequence>
<evidence type="ECO:0000256" key="3">
    <source>
        <dbReference type="SAM" id="SignalP"/>
    </source>
</evidence>
<gene>
    <name evidence="4" type="ORF">MNAN1_000136</name>
</gene>